<keyword evidence="4" id="KW-1185">Reference proteome</keyword>
<dbReference type="AlphaFoldDB" id="A0A8K0T6N0"/>
<sequence length="597" mass="63968">MSSMFKKKTGTGFKPKAPIARPRPPGASQAPKAPQPSASAASPDPAPASSLATNPAASQSQTQQASTVGVTATPASTSKTVTTPATTSASAINASAVALNASQPIQTTPNSSGDAPPSNQQALPEVAAQATATEALNVLPTPPSTQIPASSRPNRNRASAATPALQAPETTVTSQTDTTAEASSSTTTPDDQTPPSTASQPKKPVTRKPRKRTAPADAEDGADVAQEGDEDADVNPPKKRRGRKAADTAPAKQRQRRSATAGASPDGNTEGTATPRRRARSVTPEDAEYQQVDLSSMTMADLTKDLRIGKKSRVHDMLLAREREKIAALKLKKAGLASDTDSAAATPAPTEGETNPRNRFLDMDMSASEPTGLQYTMIGGQIVVDQSSLSLDRHERARQQQLASGAITAEMEEDDFTNHITETSFRTGSKLRGPNYWNEDDTELFYRGIGMLGTDFTLICKMFPGRNRRHVKMKFNREERLNPVRINSVLTGKKSMSLDIDEYKHWTKSEYEPVADIMAAYQAKEAEFKEKARLLEQEKEEANRKKKEALFADDEGGEGDGADAAEGGKKKKTKRKKKNNGDDGIWGEIVEETLVEA</sequence>
<dbReference type="GO" id="GO:0001156">
    <property type="term" value="F:TFIIIC-class transcription factor complex binding"/>
    <property type="evidence" value="ECO:0007669"/>
    <property type="project" value="TreeGrafter"/>
</dbReference>
<dbReference type="SUPFAM" id="SSF46689">
    <property type="entry name" value="Homeodomain-like"/>
    <property type="match status" value="1"/>
</dbReference>
<proteinExistence type="predicted"/>
<dbReference type="SMART" id="SM00717">
    <property type="entry name" value="SANT"/>
    <property type="match status" value="1"/>
</dbReference>
<organism evidence="3 4">
    <name type="scientific">Plectosphaerella cucumerina</name>
    <dbReference type="NCBI Taxonomy" id="40658"/>
    <lineage>
        <taxon>Eukaryota</taxon>
        <taxon>Fungi</taxon>
        <taxon>Dikarya</taxon>
        <taxon>Ascomycota</taxon>
        <taxon>Pezizomycotina</taxon>
        <taxon>Sordariomycetes</taxon>
        <taxon>Hypocreomycetidae</taxon>
        <taxon>Glomerellales</taxon>
        <taxon>Plectosphaerellaceae</taxon>
        <taxon>Plectosphaerella</taxon>
    </lineage>
</organism>
<dbReference type="InterPro" id="IPR001005">
    <property type="entry name" value="SANT/Myb"/>
</dbReference>
<comment type="caution">
    <text evidence="3">The sequence shown here is derived from an EMBL/GenBank/DDBJ whole genome shotgun (WGS) entry which is preliminary data.</text>
</comment>
<dbReference type="CDD" id="cd00167">
    <property type="entry name" value="SANT"/>
    <property type="match status" value="1"/>
</dbReference>
<feature type="region of interest" description="Disordered" evidence="1">
    <location>
        <begin position="1"/>
        <end position="86"/>
    </location>
</feature>
<reference evidence="3" key="1">
    <citation type="journal article" date="2021" name="Nat. Commun.">
        <title>Genetic determinants of endophytism in the Arabidopsis root mycobiome.</title>
        <authorList>
            <person name="Mesny F."/>
            <person name="Miyauchi S."/>
            <person name="Thiergart T."/>
            <person name="Pickel B."/>
            <person name="Atanasova L."/>
            <person name="Karlsson M."/>
            <person name="Huettel B."/>
            <person name="Barry K.W."/>
            <person name="Haridas S."/>
            <person name="Chen C."/>
            <person name="Bauer D."/>
            <person name="Andreopoulos W."/>
            <person name="Pangilinan J."/>
            <person name="LaButti K."/>
            <person name="Riley R."/>
            <person name="Lipzen A."/>
            <person name="Clum A."/>
            <person name="Drula E."/>
            <person name="Henrissat B."/>
            <person name="Kohler A."/>
            <person name="Grigoriev I.V."/>
            <person name="Martin F.M."/>
            <person name="Hacquard S."/>
        </authorList>
    </citation>
    <scope>NUCLEOTIDE SEQUENCE</scope>
    <source>
        <strain evidence="3">MPI-CAGE-AT-0016</strain>
    </source>
</reference>
<dbReference type="Pfam" id="PF15963">
    <property type="entry name" value="Myb_DNA-bind_7"/>
    <property type="match status" value="1"/>
</dbReference>
<feature type="compositionally biased region" description="Polar residues" evidence="1">
    <location>
        <begin position="103"/>
        <end position="122"/>
    </location>
</feature>
<feature type="compositionally biased region" description="Low complexity" evidence="1">
    <location>
        <begin position="10"/>
        <end position="86"/>
    </location>
</feature>
<feature type="compositionally biased region" description="Acidic residues" evidence="1">
    <location>
        <begin position="217"/>
        <end position="233"/>
    </location>
</feature>
<evidence type="ECO:0000313" key="3">
    <source>
        <dbReference type="EMBL" id="KAH7354162.1"/>
    </source>
</evidence>
<dbReference type="GO" id="GO:0070898">
    <property type="term" value="P:RNA polymerase III preinitiation complex assembly"/>
    <property type="evidence" value="ECO:0007669"/>
    <property type="project" value="TreeGrafter"/>
</dbReference>
<accession>A0A8K0T6N0</accession>
<feature type="compositionally biased region" description="Acidic residues" evidence="1">
    <location>
        <begin position="551"/>
        <end position="563"/>
    </location>
</feature>
<feature type="compositionally biased region" description="Low complexity" evidence="1">
    <location>
        <begin position="334"/>
        <end position="350"/>
    </location>
</feature>
<dbReference type="Proteomes" id="UP000813385">
    <property type="component" value="Unassembled WGS sequence"/>
</dbReference>
<dbReference type="PANTHER" id="PTHR22929">
    <property type="entry name" value="RNA POLYMERASE III TRANSCRIPTION INITIATION FACTOR B"/>
    <property type="match status" value="1"/>
</dbReference>
<gene>
    <name evidence="3" type="ORF">B0T11DRAFT_288152</name>
</gene>
<evidence type="ECO:0000313" key="4">
    <source>
        <dbReference type="Proteomes" id="UP000813385"/>
    </source>
</evidence>
<feature type="region of interest" description="Disordered" evidence="1">
    <location>
        <begin position="101"/>
        <end position="291"/>
    </location>
</feature>
<dbReference type="PANTHER" id="PTHR22929:SF0">
    <property type="entry name" value="TRANSCRIPTION FACTOR TFIIIB COMPONENT B'' HOMOLOG"/>
    <property type="match status" value="1"/>
</dbReference>
<dbReference type="InterPro" id="IPR039467">
    <property type="entry name" value="TFIIIB_B''_Myb"/>
</dbReference>
<feature type="compositionally biased region" description="Basic residues" evidence="1">
    <location>
        <begin position="569"/>
        <end position="578"/>
    </location>
</feature>
<dbReference type="OrthoDB" id="272624at2759"/>
<dbReference type="GO" id="GO:0000126">
    <property type="term" value="C:transcription factor TFIIIB complex"/>
    <property type="evidence" value="ECO:0007669"/>
    <property type="project" value="TreeGrafter"/>
</dbReference>
<feature type="compositionally biased region" description="Low complexity" evidence="1">
    <location>
        <begin position="173"/>
        <end position="203"/>
    </location>
</feature>
<protein>
    <recommendedName>
        <fullName evidence="2">Myb-like domain-containing protein</fullName>
    </recommendedName>
</protein>
<feature type="region of interest" description="Disordered" evidence="1">
    <location>
        <begin position="334"/>
        <end position="361"/>
    </location>
</feature>
<feature type="region of interest" description="Disordered" evidence="1">
    <location>
        <begin position="539"/>
        <end position="597"/>
    </location>
</feature>
<feature type="compositionally biased region" description="Polar residues" evidence="1">
    <location>
        <begin position="146"/>
        <end position="159"/>
    </location>
</feature>
<dbReference type="InterPro" id="IPR009057">
    <property type="entry name" value="Homeodomain-like_sf"/>
</dbReference>
<dbReference type="EMBL" id="JAGPXD010000005">
    <property type="protein sequence ID" value="KAH7354162.1"/>
    <property type="molecule type" value="Genomic_DNA"/>
</dbReference>
<evidence type="ECO:0000256" key="1">
    <source>
        <dbReference type="SAM" id="MobiDB-lite"/>
    </source>
</evidence>
<name>A0A8K0T6N0_9PEZI</name>
<feature type="compositionally biased region" description="Basic residues" evidence="1">
    <location>
        <begin position="204"/>
        <end position="213"/>
    </location>
</feature>
<evidence type="ECO:0000259" key="2">
    <source>
        <dbReference type="SMART" id="SM00717"/>
    </source>
</evidence>
<feature type="domain" description="Myb-like" evidence="2">
    <location>
        <begin position="433"/>
        <end position="481"/>
    </location>
</feature>